<dbReference type="InterPro" id="IPR036179">
    <property type="entry name" value="Ig-like_dom_sf"/>
</dbReference>
<sequence>MGRVGQAGRGGNTGRGGRGPEYDFSVEQGKAIVLESTYTGSPPIMVTWKKDGMQIAQSPRCSITATDKSGILEILNSTKEDEGQYSCEVTNEAGQDRCQGLVSVLDPPYFKPGPIKVTAGDSCTLECTVDGTPELTARWFKDGNELSIDHKYKISFFNKVSGLKILNAGLEDSGEYTFEVKNSVVIFDATIFSSHESECVCIKPNGATWLFSLYYQNERKKGTLKRVKFYLQATTVFSQDLRSQGVNYKFTWDLPELRWMCQKKVHTLVLIDTNSNLIVILKSLL</sequence>
<dbReference type="PANTHER" id="PTHR13817:SF73">
    <property type="entry name" value="FIBRONECTIN TYPE-III DOMAIN-CONTAINING PROTEIN"/>
    <property type="match status" value="1"/>
</dbReference>
<feature type="compositionally biased region" description="Gly residues" evidence="2">
    <location>
        <begin position="1"/>
        <end position="19"/>
    </location>
</feature>
<proteinExistence type="predicted"/>
<dbReference type="InterPro" id="IPR050964">
    <property type="entry name" value="Striated_Muscle_Regulatory"/>
</dbReference>
<name>A0A7M4F4L3_CROPO</name>
<dbReference type="InterPro" id="IPR013098">
    <property type="entry name" value="Ig_I-set"/>
</dbReference>
<dbReference type="FunFam" id="2.60.40.10:FF:000022">
    <property type="entry name" value="Cardiac titin"/>
    <property type="match status" value="2"/>
</dbReference>
<dbReference type="Proteomes" id="UP000594220">
    <property type="component" value="Unplaced"/>
</dbReference>
<evidence type="ECO:0000259" key="3">
    <source>
        <dbReference type="PROSITE" id="PS50835"/>
    </source>
</evidence>
<dbReference type="InterPro" id="IPR013783">
    <property type="entry name" value="Ig-like_fold"/>
</dbReference>
<dbReference type="SMART" id="SM00408">
    <property type="entry name" value="IGc2"/>
    <property type="match status" value="2"/>
</dbReference>
<dbReference type="SMART" id="SM00409">
    <property type="entry name" value="IG"/>
    <property type="match status" value="2"/>
</dbReference>
<reference evidence="4" key="2">
    <citation type="submission" date="2025-09" db="UniProtKB">
        <authorList>
            <consortium name="Ensembl"/>
        </authorList>
    </citation>
    <scope>IDENTIFICATION</scope>
</reference>
<dbReference type="CDD" id="cd00096">
    <property type="entry name" value="Ig"/>
    <property type="match status" value="1"/>
</dbReference>
<feature type="domain" description="Ig-like" evidence="3">
    <location>
        <begin position="26"/>
        <end position="103"/>
    </location>
</feature>
<dbReference type="InterPro" id="IPR007110">
    <property type="entry name" value="Ig-like_dom"/>
</dbReference>
<dbReference type="Gene3D" id="2.60.40.10">
    <property type="entry name" value="Immunoglobulins"/>
    <property type="match status" value="2"/>
</dbReference>
<keyword evidence="5" id="KW-1185">Reference proteome</keyword>
<evidence type="ECO:0000256" key="2">
    <source>
        <dbReference type="SAM" id="MobiDB-lite"/>
    </source>
</evidence>
<dbReference type="AlphaFoldDB" id="A0A7M4F4L3"/>
<dbReference type="Pfam" id="PF07679">
    <property type="entry name" value="I-set"/>
    <property type="match status" value="2"/>
</dbReference>
<feature type="domain" description="Ig-like" evidence="3">
    <location>
        <begin position="108"/>
        <end position="183"/>
    </location>
</feature>
<keyword evidence="1" id="KW-0677">Repeat</keyword>
<dbReference type="InterPro" id="IPR003598">
    <property type="entry name" value="Ig_sub2"/>
</dbReference>
<evidence type="ECO:0000256" key="1">
    <source>
        <dbReference type="ARBA" id="ARBA00022737"/>
    </source>
</evidence>
<protein>
    <recommendedName>
        <fullName evidence="3">Ig-like domain-containing protein</fullName>
    </recommendedName>
</protein>
<feature type="region of interest" description="Disordered" evidence="2">
    <location>
        <begin position="1"/>
        <end position="22"/>
    </location>
</feature>
<dbReference type="Ensembl" id="ENSCPRT00005022767.1">
    <property type="protein sequence ID" value="ENSCPRP00005019460.1"/>
    <property type="gene ID" value="ENSCPRG00005013578.1"/>
</dbReference>
<accession>A0A7M4F4L3</accession>
<evidence type="ECO:0000313" key="5">
    <source>
        <dbReference type="Proteomes" id="UP000594220"/>
    </source>
</evidence>
<reference evidence="4" key="1">
    <citation type="submission" date="2025-08" db="UniProtKB">
        <authorList>
            <consortium name="Ensembl"/>
        </authorList>
    </citation>
    <scope>IDENTIFICATION</scope>
</reference>
<evidence type="ECO:0000313" key="4">
    <source>
        <dbReference type="Ensembl" id="ENSCPRP00005019460.1"/>
    </source>
</evidence>
<dbReference type="PROSITE" id="PS50835">
    <property type="entry name" value="IG_LIKE"/>
    <property type="match status" value="2"/>
</dbReference>
<dbReference type="InterPro" id="IPR003599">
    <property type="entry name" value="Ig_sub"/>
</dbReference>
<organism evidence="4 5">
    <name type="scientific">Crocodylus porosus</name>
    <name type="common">Saltwater crocodile</name>
    <name type="synonym">Estuarine crocodile</name>
    <dbReference type="NCBI Taxonomy" id="8502"/>
    <lineage>
        <taxon>Eukaryota</taxon>
        <taxon>Metazoa</taxon>
        <taxon>Chordata</taxon>
        <taxon>Craniata</taxon>
        <taxon>Vertebrata</taxon>
        <taxon>Euteleostomi</taxon>
        <taxon>Archelosauria</taxon>
        <taxon>Archosauria</taxon>
        <taxon>Crocodylia</taxon>
        <taxon>Longirostres</taxon>
        <taxon>Crocodylidae</taxon>
        <taxon>Crocodylus</taxon>
    </lineage>
</organism>
<dbReference type="SUPFAM" id="SSF48726">
    <property type="entry name" value="Immunoglobulin"/>
    <property type="match status" value="2"/>
</dbReference>
<dbReference type="GeneTree" id="ENSGT01110000267173"/>
<dbReference type="PANTHER" id="PTHR13817">
    <property type="entry name" value="TITIN"/>
    <property type="match status" value="1"/>
</dbReference>